<accession>A0A426DMZ6</accession>
<dbReference type="RefSeq" id="WP_125129319.1">
    <property type="nucleotide sequence ID" value="NZ_RHJS01000002.1"/>
</dbReference>
<name>A0A426DMZ6_9FIRM</name>
<protein>
    <recommendedName>
        <fullName evidence="1">DJ-1/PfpI domain-containing protein</fullName>
    </recommendedName>
</protein>
<evidence type="ECO:0000313" key="2">
    <source>
        <dbReference type="EMBL" id="RRK34159.1"/>
    </source>
</evidence>
<sequence length="173" mass="19687">MKHIFLLYDTSCFFEIVILNYFMSLTDCEMAFCSLDGQPIRAMEGYSVNVDMALKDVDPEQVRCFIVPGGDISHIDTDQVHTCLQELKRRHVLIGGICAGVDLLEHAGVLDGRKSIRSEDLDVVNDRHVITARANAYVDFAVETAKELDLFEDEADLRETIDFWKYHKRAPES</sequence>
<evidence type="ECO:0000259" key="1">
    <source>
        <dbReference type="Pfam" id="PF01965"/>
    </source>
</evidence>
<dbReference type="InterPro" id="IPR029062">
    <property type="entry name" value="Class_I_gatase-like"/>
</dbReference>
<dbReference type="Gene3D" id="3.40.50.880">
    <property type="match status" value="1"/>
</dbReference>
<evidence type="ECO:0000313" key="3">
    <source>
        <dbReference type="Proteomes" id="UP000274920"/>
    </source>
</evidence>
<dbReference type="Pfam" id="PF01965">
    <property type="entry name" value="DJ-1_PfpI"/>
    <property type="match status" value="1"/>
</dbReference>
<proteinExistence type="predicted"/>
<dbReference type="EMBL" id="RHJS01000002">
    <property type="protein sequence ID" value="RRK34159.1"/>
    <property type="molecule type" value="Genomic_DNA"/>
</dbReference>
<feature type="domain" description="DJ-1/PfpI" evidence="1">
    <location>
        <begin position="5"/>
        <end position="143"/>
    </location>
</feature>
<dbReference type="InterPro" id="IPR002818">
    <property type="entry name" value="DJ-1/PfpI"/>
</dbReference>
<dbReference type="Proteomes" id="UP000274920">
    <property type="component" value="Unassembled WGS sequence"/>
</dbReference>
<keyword evidence="3" id="KW-1185">Reference proteome</keyword>
<dbReference type="SUPFAM" id="SSF52317">
    <property type="entry name" value="Class I glutamine amidotransferase-like"/>
    <property type="match status" value="1"/>
</dbReference>
<reference evidence="2" key="1">
    <citation type="submission" date="2018-10" db="EMBL/GenBank/DDBJ databases">
        <title>Schaedlerella arabinophila gen. nov. sp. nov., isolated from the mouse intestinal tract and comparative analysis with the genome of the closely related altered Schaedler flora strain ASF502.</title>
        <authorList>
            <person name="Miyake S."/>
            <person name="Soh M."/>
            <person name="Seedorf H."/>
        </authorList>
    </citation>
    <scope>NUCLEOTIDE SEQUENCE [LARGE SCALE GENOMIC DNA]</scope>
    <source>
        <strain evidence="2">DSM 106076</strain>
    </source>
</reference>
<comment type="caution">
    <text evidence="2">The sequence shown here is derived from an EMBL/GenBank/DDBJ whole genome shotgun (WGS) entry which is preliminary data.</text>
</comment>
<gene>
    <name evidence="2" type="ORF">EBB54_24620</name>
</gene>
<dbReference type="AlphaFoldDB" id="A0A426DMZ6"/>
<organism evidence="2 3">
    <name type="scientific">Schaedlerella arabinosiphila</name>
    <dbReference type="NCBI Taxonomy" id="2044587"/>
    <lineage>
        <taxon>Bacteria</taxon>
        <taxon>Bacillati</taxon>
        <taxon>Bacillota</taxon>
        <taxon>Clostridia</taxon>
        <taxon>Lachnospirales</taxon>
        <taxon>Lachnospiraceae</taxon>
        <taxon>Schaedlerella</taxon>
    </lineage>
</organism>